<gene>
    <name evidence="3" type="ORF">PHYBOEH_008892</name>
</gene>
<name>A0A8T1W0X1_9STRA</name>
<evidence type="ECO:0000313" key="4">
    <source>
        <dbReference type="Proteomes" id="UP000693981"/>
    </source>
</evidence>
<comment type="caution">
    <text evidence="3">The sequence shown here is derived from an EMBL/GenBank/DDBJ whole genome shotgun (WGS) entry which is preliminary data.</text>
</comment>
<evidence type="ECO:0000256" key="2">
    <source>
        <dbReference type="SAM" id="Phobius"/>
    </source>
</evidence>
<reference evidence="3" key="1">
    <citation type="submission" date="2021-02" db="EMBL/GenBank/DDBJ databases">
        <authorList>
            <person name="Palmer J.M."/>
        </authorList>
    </citation>
    <scope>NUCLEOTIDE SEQUENCE</scope>
    <source>
        <strain evidence="3">SCRP23</strain>
    </source>
</reference>
<dbReference type="Pfam" id="PF04749">
    <property type="entry name" value="PLAC8"/>
    <property type="match status" value="1"/>
</dbReference>
<dbReference type="AlphaFoldDB" id="A0A8T1W0X1"/>
<accession>A0A8T1W0X1</accession>
<organism evidence="3 4">
    <name type="scientific">Phytophthora boehmeriae</name>
    <dbReference type="NCBI Taxonomy" id="109152"/>
    <lineage>
        <taxon>Eukaryota</taxon>
        <taxon>Sar</taxon>
        <taxon>Stramenopiles</taxon>
        <taxon>Oomycota</taxon>
        <taxon>Peronosporomycetes</taxon>
        <taxon>Peronosporales</taxon>
        <taxon>Peronosporaceae</taxon>
        <taxon>Phytophthora</taxon>
    </lineage>
</organism>
<dbReference type="PANTHER" id="PTHR15907">
    <property type="entry name" value="DUF614 FAMILY PROTEIN-RELATED"/>
    <property type="match status" value="1"/>
</dbReference>
<feature type="region of interest" description="Disordered" evidence="1">
    <location>
        <begin position="21"/>
        <end position="44"/>
    </location>
</feature>
<dbReference type="Proteomes" id="UP000693981">
    <property type="component" value="Unassembled WGS sequence"/>
</dbReference>
<dbReference type="NCBIfam" id="TIGR01571">
    <property type="entry name" value="A_thal_Cys_rich"/>
    <property type="match status" value="1"/>
</dbReference>
<dbReference type="EMBL" id="JAGDFL010000536">
    <property type="protein sequence ID" value="KAG7385779.1"/>
    <property type="molecule type" value="Genomic_DNA"/>
</dbReference>
<evidence type="ECO:0000256" key="1">
    <source>
        <dbReference type="SAM" id="MobiDB-lite"/>
    </source>
</evidence>
<keyword evidence="2" id="KW-1133">Transmembrane helix</keyword>
<feature type="transmembrane region" description="Helical" evidence="2">
    <location>
        <begin position="95"/>
        <end position="117"/>
    </location>
</feature>
<sequence length="237" mass="25597">METPSETNYSLPTIEPQVSVVVSSAEDPQQKKSDGQTRNPQATHVNDVDCGTGWGVPFFGCFSSLVPNCCMSTLCPCVSIAQIQARLGEPFQKSLINFGATIAGVVICVVLFISHTLTKDEAQAPFRHGQPRTVARSITERQVLFLCGALFFYLFYAASVTLVRMRVRKQYEIDGHCGQDCVASVFCAPCTVAQMATQAQSYTPGNCSFQPLYGANSDTLPGYSSQAASNLPPVAFI</sequence>
<feature type="transmembrane region" description="Helical" evidence="2">
    <location>
        <begin position="143"/>
        <end position="163"/>
    </location>
</feature>
<keyword evidence="2" id="KW-0472">Membrane</keyword>
<keyword evidence="4" id="KW-1185">Reference proteome</keyword>
<keyword evidence="2" id="KW-0812">Transmembrane</keyword>
<protein>
    <recommendedName>
        <fullName evidence="5">PLAC8 family protein</fullName>
    </recommendedName>
</protein>
<dbReference type="InterPro" id="IPR006461">
    <property type="entry name" value="PLAC_motif_containing"/>
</dbReference>
<proteinExistence type="predicted"/>
<evidence type="ECO:0000313" key="3">
    <source>
        <dbReference type="EMBL" id="KAG7385779.1"/>
    </source>
</evidence>
<evidence type="ECO:0008006" key="5">
    <source>
        <dbReference type="Google" id="ProtNLM"/>
    </source>
</evidence>
<dbReference type="OrthoDB" id="1045822at2759"/>